<dbReference type="RefSeq" id="XP_066664463.1">
    <property type="nucleotide sequence ID" value="XM_066815173.1"/>
</dbReference>
<dbReference type="Proteomes" id="UP001433268">
    <property type="component" value="Unassembled WGS sequence"/>
</dbReference>
<evidence type="ECO:0000256" key="1">
    <source>
        <dbReference type="SAM" id="Coils"/>
    </source>
</evidence>
<feature type="region of interest" description="Disordered" evidence="2">
    <location>
        <begin position="98"/>
        <end position="151"/>
    </location>
</feature>
<organism evidence="3 4">
    <name type="scientific">Apiospora hydei</name>
    <dbReference type="NCBI Taxonomy" id="1337664"/>
    <lineage>
        <taxon>Eukaryota</taxon>
        <taxon>Fungi</taxon>
        <taxon>Dikarya</taxon>
        <taxon>Ascomycota</taxon>
        <taxon>Pezizomycotina</taxon>
        <taxon>Sordariomycetes</taxon>
        <taxon>Xylariomycetidae</taxon>
        <taxon>Amphisphaeriales</taxon>
        <taxon>Apiosporaceae</taxon>
        <taxon>Apiospora</taxon>
    </lineage>
</organism>
<protein>
    <recommendedName>
        <fullName evidence="5">C2H2-type domain-containing protein</fullName>
    </recommendedName>
</protein>
<proteinExistence type="predicted"/>
<evidence type="ECO:0000313" key="4">
    <source>
        <dbReference type="Proteomes" id="UP001433268"/>
    </source>
</evidence>
<evidence type="ECO:0008006" key="5">
    <source>
        <dbReference type="Google" id="ProtNLM"/>
    </source>
</evidence>
<reference evidence="3 4" key="1">
    <citation type="submission" date="2023-01" db="EMBL/GenBank/DDBJ databases">
        <title>Analysis of 21 Apiospora genomes using comparative genomics revels a genus with tremendous synthesis potential of carbohydrate active enzymes and secondary metabolites.</title>
        <authorList>
            <person name="Sorensen T."/>
        </authorList>
    </citation>
    <scope>NUCLEOTIDE SEQUENCE [LARGE SCALE GENOMIC DNA]</scope>
    <source>
        <strain evidence="3 4">CBS 114990</strain>
    </source>
</reference>
<evidence type="ECO:0000313" key="3">
    <source>
        <dbReference type="EMBL" id="KAK8070655.1"/>
    </source>
</evidence>
<feature type="compositionally biased region" description="Basic and acidic residues" evidence="2">
    <location>
        <begin position="138"/>
        <end position="151"/>
    </location>
</feature>
<gene>
    <name evidence="3" type="ORF">PG997_010858</name>
</gene>
<accession>A0ABR1VK97</accession>
<name>A0ABR1VK97_9PEZI</name>
<dbReference type="GeneID" id="92048233"/>
<feature type="coiled-coil region" evidence="1">
    <location>
        <begin position="172"/>
        <end position="207"/>
    </location>
</feature>
<evidence type="ECO:0000256" key="2">
    <source>
        <dbReference type="SAM" id="MobiDB-lite"/>
    </source>
</evidence>
<sequence>MNICDICVGIGNHCKVKDHWLVKCHFEDDGLAVRSFTETIKTGWTLTRVKETTEVPFISSSKAGLGEKKWNSSYKRLRTSKVVFDYCHLCRVTFPVDGPPASHVEEEHGTESPPPEEPPQHYRKTTYEGPSHIWTKGTAKERAEERAEERDDHEIKVAKMRTELQQYLDPRLAMEKRRLEEAEREMYERYEEMKDILQQQVQYLEDKKAELAPNTTRKAKPSKIWRFFSKFC</sequence>
<dbReference type="EMBL" id="JAQQWN010000008">
    <property type="protein sequence ID" value="KAK8070655.1"/>
    <property type="molecule type" value="Genomic_DNA"/>
</dbReference>
<keyword evidence="1" id="KW-0175">Coiled coil</keyword>
<keyword evidence="4" id="KW-1185">Reference proteome</keyword>
<comment type="caution">
    <text evidence="3">The sequence shown here is derived from an EMBL/GenBank/DDBJ whole genome shotgun (WGS) entry which is preliminary data.</text>
</comment>